<protein>
    <recommendedName>
        <fullName evidence="3">Rna-directed dna polymerase from mobile element jockey-like</fullName>
    </recommendedName>
</protein>
<reference evidence="2" key="2">
    <citation type="submission" date="2017-12" db="EMBL/GenBank/DDBJ databases">
        <title>Genome sequence of the Bar-tailed Godwit (Limosa lapponica baueri).</title>
        <authorList>
            <person name="Lima N.C.B."/>
            <person name="Parody-Merino A.M."/>
            <person name="Battley P.F."/>
            <person name="Fidler A.E."/>
            <person name="Prosdocimi F."/>
        </authorList>
    </citation>
    <scope>NUCLEOTIDE SEQUENCE [LARGE SCALE GENOMIC DNA]</scope>
</reference>
<name>A0A2I0U1Z0_LIMLA</name>
<dbReference type="AlphaFoldDB" id="A0A2I0U1Z0"/>
<accession>A0A2I0U1Z0</accession>
<evidence type="ECO:0000313" key="2">
    <source>
        <dbReference type="Proteomes" id="UP000233556"/>
    </source>
</evidence>
<evidence type="ECO:0008006" key="3">
    <source>
        <dbReference type="Google" id="ProtNLM"/>
    </source>
</evidence>
<sequence length="215" mass="24570">MWLDGCIQSIVVNGSMSRWRSEKNAVPQRFTLGPVLFNIFTNDRNVEIECTLSSFADDTKQSGAVDVPEGWDAIQRDLGTLEKWACVNLVRFHGAECRVLHLGCGKLWYQYRLRDEWIKSSPDVKDLGVLVDETLDVSQQCALTAQKANHILGYIKSSMASTSREVILPLYSALARPHLDYCIQFWSPQHKKDMDLLEWVRRRATKMARGLEHLS</sequence>
<dbReference type="EMBL" id="KZ506340">
    <property type="protein sequence ID" value="PKU40088.1"/>
    <property type="molecule type" value="Genomic_DNA"/>
</dbReference>
<evidence type="ECO:0000313" key="1">
    <source>
        <dbReference type="EMBL" id="PKU40088.1"/>
    </source>
</evidence>
<dbReference type="Proteomes" id="UP000233556">
    <property type="component" value="Unassembled WGS sequence"/>
</dbReference>
<reference evidence="2" key="1">
    <citation type="submission" date="2017-11" db="EMBL/GenBank/DDBJ databases">
        <authorList>
            <person name="Lima N.C."/>
            <person name="Parody-Merino A.M."/>
            <person name="Battley P.F."/>
            <person name="Fidler A.E."/>
            <person name="Prosdocimi F."/>
        </authorList>
    </citation>
    <scope>NUCLEOTIDE SEQUENCE [LARGE SCALE GENOMIC DNA]</scope>
</reference>
<dbReference type="PANTHER" id="PTHR33332">
    <property type="entry name" value="REVERSE TRANSCRIPTASE DOMAIN-CONTAINING PROTEIN"/>
    <property type="match status" value="1"/>
</dbReference>
<proteinExistence type="predicted"/>
<gene>
    <name evidence="1" type="ORF">llap_9607</name>
</gene>
<organism evidence="1 2">
    <name type="scientific">Limosa lapponica baueri</name>
    <dbReference type="NCBI Taxonomy" id="1758121"/>
    <lineage>
        <taxon>Eukaryota</taxon>
        <taxon>Metazoa</taxon>
        <taxon>Chordata</taxon>
        <taxon>Craniata</taxon>
        <taxon>Vertebrata</taxon>
        <taxon>Euteleostomi</taxon>
        <taxon>Archelosauria</taxon>
        <taxon>Archosauria</taxon>
        <taxon>Dinosauria</taxon>
        <taxon>Saurischia</taxon>
        <taxon>Theropoda</taxon>
        <taxon>Coelurosauria</taxon>
        <taxon>Aves</taxon>
        <taxon>Neognathae</taxon>
        <taxon>Neoaves</taxon>
        <taxon>Charadriiformes</taxon>
        <taxon>Scolopacidae</taxon>
        <taxon>Limosa</taxon>
    </lineage>
</organism>
<dbReference type="OrthoDB" id="416454at2759"/>
<keyword evidence="2" id="KW-1185">Reference proteome</keyword>